<reference evidence="3" key="1">
    <citation type="journal article" date="2019" name="Int. J. Syst. Evol. Microbiol.">
        <title>The Global Catalogue of Microorganisms (GCM) 10K type strain sequencing project: providing services to taxonomists for standard genome sequencing and annotation.</title>
        <authorList>
            <consortium name="The Broad Institute Genomics Platform"/>
            <consortium name="The Broad Institute Genome Sequencing Center for Infectious Disease"/>
            <person name="Wu L."/>
            <person name="Ma J."/>
        </authorList>
    </citation>
    <scope>NUCLEOTIDE SEQUENCE [LARGE SCALE GENOMIC DNA]</scope>
    <source>
        <strain evidence="3">JCM 17441</strain>
    </source>
</reference>
<proteinExistence type="predicted"/>
<evidence type="ECO:0000313" key="3">
    <source>
        <dbReference type="Proteomes" id="UP001500620"/>
    </source>
</evidence>
<sequence length="190" mass="20890">MIVVAEPDQVGADLAAGVLACPRCGGRLRPWAYAAARRVRLLDGSTRAVRPRRARCAACRRTQVLLPGWLLPRRADAAEVIGAALVAKANRQGWRRIATQLGRAPGTVRRWLRAARSRQHLDWLRRRGVQIAAQLDPDLLAALDPQPTELADALTALSAAVLAWRRRFARHARPWTLIGVFTAGRLLAPS</sequence>
<dbReference type="Pfam" id="PF20020">
    <property type="entry name" value="DUF6431"/>
    <property type="match status" value="1"/>
</dbReference>
<keyword evidence="3" id="KW-1185">Reference proteome</keyword>
<feature type="domain" description="DUF6431" evidence="1">
    <location>
        <begin position="21"/>
        <end position="90"/>
    </location>
</feature>
<protein>
    <recommendedName>
        <fullName evidence="1">DUF6431 domain-containing protein</fullName>
    </recommendedName>
</protein>
<name>A0ABP8DMQ2_9ACTN</name>
<dbReference type="Proteomes" id="UP001500620">
    <property type="component" value="Unassembled WGS sequence"/>
</dbReference>
<dbReference type="EMBL" id="BAABAT010000037">
    <property type="protein sequence ID" value="GAA4259735.1"/>
    <property type="molecule type" value="Genomic_DNA"/>
</dbReference>
<evidence type="ECO:0000313" key="2">
    <source>
        <dbReference type="EMBL" id="GAA4259735.1"/>
    </source>
</evidence>
<dbReference type="InterPro" id="IPR045536">
    <property type="entry name" value="DUF6431"/>
</dbReference>
<comment type="caution">
    <text evidence="2">The sequence shown here is derived from an EMBL/GenBank/DDBJ whole genome shotgun (WGS) entry which is preliminary data.</text>
</comment>
<dbReference type="RefSeq" id="WP_345136639.1">
    <property type="nucleotide sequence ID" value="NZ_BAABAT010000037.1"/>
</dbReference>
<organism evidence="2 3">
    <name type="scientific">Dactylosporangium darangshiense</name>
    <dbReference type="NCBI Taxonomy" id="579108"/>
    <lineage>
        <taxon>Bacteria</taxon>
        <taxon>Bacillati</taxon>
        <taxon>Actinomycetota</taxon>
        <taxon>Actinomycetes</taxon>
        <taxon>Micromonosporales</taxon>
        <taxon>Micromonosporaceae</taxon>
        <taxon>Dactylosporangium</taxon>
    </lineage>
</organism>
<accession>A0ABP8DMQ2</accession>
<gene>
    <name evidence="2" type="ORF">GCM10022255_085540</name>
</gene>
<evidence type="ECO:0000259" key="1">
    <source>
        <dbReference type="Pfam" id="PF20020"/>
    </source>
</evidence>